<sequence length="318" mass="35520">MRALDHNLLQRLQTWIDRGEQPWLCTIVKTVGSSPRPDGSMLAALATGEQFGSVSGGCVEEDLLEKLSRRGLADELPELIEYGVSAEENERLGLPCGGKLILMVQRLDEGDLKWIKASLTAIDKRYCVKRRVSLTTGKTQLIRVEYYEPLEISNSHLEQCFGPRMRMMLVGAGQLAQTLSELALAMDYEVLVTDPRQSFLNQWAGPNVELIQGMPDDVIRERECDRHTLIITLTHDPRIDDMALMEALSTDAWYVGALGSQKTTENRLVRLKELGLSTEQVSRLHAPVGLSIGSKTPIEISVAVMAELIQMRYRPTDS</sequence>
<dbReference type="PANTHER" id="PTHR30388">
    <property type="entry name" value="ALDEHYDE OXIDOREDUCTASE MOLYBDENUM COFACTOR ASSEMBLY PROTEIN"/>
    <property type="match status" value="1"/>
</dbReference>
<feature type="domain" description="XdhC- CoxI" evidence="1">
    <location>
        <begin position="15"/>
        <end position="83"/>
    </location>
</feature>
<evidence type="ECO:0000313" key="4">
    <source>
        <dbReference type="Proteomes" id="UP000235005"/>
    </source>
</evidence>
<protein>
    <recommendedName>
        <fullName evidence="5">XdhC family protein</fullName>
    </recommendedName>
</protein>
<keyword evidence="4" id="KW-1185">Reference proteome</keyword>
<dbReference type="InterPro" id="IPR052698">
    <property type="entry name" value="MoCofactor_Util/Proc"/>
</dbReference>
<dbReference type="RefSeq" id="WP_076001930.1">
    <property type="nucleotide sequence ID" value="NZ_PKUS01000003.1"/>
</dbReference>
<gene>
    <name evidence="3" type="ORF">C0039_04920</name>
</gene>
<reference evidence="3 4" key="1">
    <citation type="submission" date="2018-01" db="EMBL/GenBank/DDBJ databases">
        <title>The draft genome sequence of Halioglobus lutimaris HF004.</title>
        <authorList>
            <person name="Du Z.-J."/>
            <person name="Shi M.-J."/>
        </authorList>
    </citation>
    <scope>NUCLEOTIDE SEQUENCE [LARGE SCALE GENOMIC DNA]</scope>
    <source>
        <strain evidence="3 4">HF004</strain>
    </source>
</reference>
<feature type="domain" description="XdhC Rossmann" evidence="2">
    <location>
        <begin position="167"/>
        <end position="308"/>
    </location>
</feature>
<dbReference type="AlphaFoldDB" id="A0A2N5X5W9"/>
<dbReference type="Proteomes" id="UP000235005">
    <property type="component" value="Unassembled WGS sequence"/>
</dbReference>
<evidence type="ECO:0000313" key="3">
    <source>
        <dbReference type="EMBL" id="PLW69879.1"/>
    </source>
</evidence>
<dbReference type="Pfam" id="PF02625">
    <property type="entry name" value="XdhC_CoxI"/>
    <property type="match status" value="1"/>
</dbReference>
<accession>A0A2N5X5W9</accession>
<dbReference type="PANTHER" id="PTHR30388:SF4">
    <property type="entry name" value="MOLYBDENUM COFACTOR INSERTION CHAPERONE PAOD"/>
    <property type="match status" value="1"/>
</dbReference>
<evidence type="ECO:0000259" key="1">
    <source>
        <dbReference type="Pfam" id="PF02625"/>
    </source>
</evidence>
<evidence type="ECO:0008006" key="5">
    <source>
        <dbReference type="Google" id="ProtNLM"/>
    </source>
</evidence>
<dbReference type="InterPro" id="IPR027051">
    <property type="entry name" value="XdhC_Rossmann_dom"/>
</dbReference>
<dbReference type="SUPFAM" id="SSF51735">
    <property type="entry name" value="NAD(P)-binding Rossmann-fold domains"/>
    <property type="match status" value="1"/>
</dbReference>
<name>A0A2N5X5W9_9GAMM</name>
<dbReference type="Pfam" id="PF13478">
    <property type="entry name" value="XdhC_C"/>
    <property type="match status" value="1"/>
</dbReference>
<organism evidence="3 4">
    <name type="scientific">Pseudohalioglobus lutimaris</name>
    <dbReference type="NCBI Taxonomy" id="1737061"/>
    <lineage>
        <taxon>Bacteria</taxon>
        <taxon>Pseudomonadati</taxon>
        <taxon>Pseudomonadota</taxon>
        <taxon>Gammaproteobacteria</taxon>
        <taxon>Cellvibrionales</taxon>
        <taxon>Halieaceae</taxon>
        <taxon>Pseudohalioglobus</taxon>
    </lineage>
</organism>
<proteinExistence type="predicted"/>
<dbReference type="InterPro" id="IPR036291">
    <property type="entry name" value="NAD(P)-bd_dom_sf"/>
</dbReference>
<dbReference type="EMBL" id="PKUS01000003">
    <property type="protein sequence ID" value="PLW69879.1"/>
    <property type="molecule type" value="Genomic_DNA"/>
</dbReference>
<evidence type="ECO:0000259" key="2">
    <source>
        <dbReference type="Pfam" id="PF13478"/>
    </source>
</evidence>
<dbReference type="Gene3D" id="3.40.50.720">
    <property type="entry name" value="NAD(P)-binding Rossmann-like Domain"/>
    <property type="match status" value="1"/>
</dbReference>
<dbReference type="OrthoDB" id="9815497at2"/>
<comment type="caution">
    <text evidence="3">The sequence shown here is derived from an EMBL/GenBank/DDBJ whole genome shotgun (WGS) entry which is preliminary data.</text>
</comment>
<dbReference type="InterPro" id="IPR003777">
    <property type="entry name" value="XdhC_CoxI"/>
</dbReference>